<protein>
    <submittedName>
        <fullName evidence="2">Uncharacterized protein</fullName>
    </submittedName>
</protein>
<feature type="region of interest" description="Disordered" evidence="1">
    <location>
        <begin position="172"/>
        <end position="193"/>
    </location>
</feature>
<dbReference type="EMBL" id="JAUTDP010000005">
    <property type="protein sequence ID" value="KAK3399041.1"/>
    <property type="molecule type" value="Genomic_DNA"/>
</dbReference>
<reference evidence="2" key="2">
    <citation type="submission" date="2023-07" db="EMBL/GenBank/DDBJ databases">
        <authorList>
            <consortium name="Lawrence Berkeley National Laboratory"/>
            <person name="Haridas S."/>
            <person name="Hensen N."/>
            <person name="Bonometti L."/>
            <person name="Westerberg I."/>
            <person name="Brannstrom I.O."/>
            <person name="Guillou S."/>
            <person name="Cros-Aarteil S."/>
            <person name="Calhoun S."/>
            <person name="Kuo A."/>
            <person name="Mondo S."/>
            <person name="Pangilinan J."/>
            <person name="Riley R."/>
            <person name="LaButti K."/>
            <person name="Andreopoulos B."/>
            <person name="Lipzen A."/>
            <person name="Chen C."/>
            <person name="Yanf M."/>
            <person name="Daum C."/>
            <person name="Ng V."/>
            <person name="Clum A."/>
            <person name="Steindorff A."/>
            <person name="Ohm R."/>
            <person name="Martin F."/>
            <person name="Silar P."/>
            <person name="Natvig D."/>
            <person name="Lalanne C."/>
            <person name="Gautier V."/>
            <person name="Ament-velasquez S.L."/>
            <person name="Kruys A."/>
            <person name="Hutchinson M.I."/>
            <person name="Powell A.J."/>
            <person name="Barry K."/>
            <person name="Miller A.N."/>
            <person name="Grigoriev I.V."/>
            <person name="Debuchy R."/>
            <person name="Gladieux P."/>
            <person name="Thoren M.H."/>
            <person name="Johannesson H."/>
        </authorList>
    </citation>
    <scope>NUCLEOTIDE SEQUENCE</scope>
    <source>
        <strain evidence="2">FGSC 1904</strain>
    </source>
</reference>
<accession>A0AAE0PFM5</accession>
<evidence type="ECO:0000313" key="3">
    <source>
        <dbReference type="Proteomes" id="UP001281003"/>
    </source>
</evidence>
<proteinExistence type="predicted"/>
<dbReference type="AlphaFoldDB" id="A0AAE0PFM5"/>
<keyword evidence="3" id="KW-1185">Reference proteome</keyword>
<reference evidence="2" key="1">
    <citation type="journal article" date="2023" name="Mol. Phylogenet. Evol.">
        <title>Genome-scale phylogeny and comparative genomics of the fungal order Sordariales.</title>
        <authorList>
            <person name="Hensen N."/>
            <person name="Bonometti L."/>
            <person name="Westerberg I."/>
            <person name="Brannstrom I.O."/>
            <person name="Guillou S."/>
            <person name="Cros-Aarteil S."/>
            <person name="Calhoun S."/>
            <person name="Haridas S."/>
            <person name="Kuo A."/>
            <person name="Mondo S."/>
            <person name="Pangilinan J."/>
            <person name="Riley R."/>
            <person name="LaButti K."/>
            <person name="Andreopoulos B."/>
            <person name="Lipzen A."/>
            <person name="Chen C."/>
            <person name="Yan M."/>
            <person name="Daum C."/>
            <person name="Ng V."/>
            <person name="Clum A."/>
            <person name="Steindorff A."/>
            <person name="Ohm R.A."/>
            <person name="Martin F."/>
            <person name="Silar P."/>
            <person name="Natvig D.O."/>
            <person name="Lalanne C."/>
            <person name="Gautier V."/>
            <person name="Ament-Velasquez S.L."/>
            <person name="Kruys A."/>
            <person name="Hutchinson M.I."/>
            <person name="Powell A.J."/>
            <person name="Barry K."/>
            <person name="Miller A.N."/>
            <person name="Grigoriev I.V."/>
            <person name="Debuchy R."/>
            <person name="Gladieux P."/>
            <person name="Hiltunen Thoren M."/>
            <person name="Johannesson H."/>
        </authorList>
    </citation>
    <scope>NUCLEOTIDE SEQUENCE</scope>
    <source>
        <strain evidence="2">FGSC 1904</strain>
    </source>
</reference>
<evidence type="ECO:0000256" key="1">
    <source>
        <dbReference type="SAM" id="MobiDB-lite"/>
    </source>
</evidence>
<name>A0AAE0PFM5_SORBR</name>
<evidence type="ECO:0000313" key="2">
    <source>
        <dbReference type="EMBL" id="KAK3399041.1"/>
    </source>
</evidence>
<organism evidence="2 3">
    <name type="scientific">Sordaria brevicollis</name>
    <dbReference type="NCBI Taxonomy" id="83679"/>
    <lineage>
        <taxon>Eukaryota</taxon>
        <taxon>Fungi</taxon>
        <taxon>Dikarya</taxon>
        <taxon>Ascomycota</taxon>
        <taxon>Pezizomycotina</taxon>
        <taxon>Sordariomycetes</taxon>
        <taxon>Sordariomycetidae</taxon>
        <taxon>Sordariales</taxon>
        <taxon>Sordariaceae</taxon>
        <taxon>Sordaria</taxon>
    </lineage>
</organism>
<dbReference type="Proteomes" id="UP001281003">
    <property type="component" value="Unassembled WGS sequence"/>
</dbReference>
<comment type="caution">
    <text evidence="2">The sequence shown here is derived from an EMBL/GenBank/DDBJ whole genome shotgun (WGS) entry which is preliminary data.</text>
</comment>
<sequence length="219" mass="24623">MEETSNGPTRLRSYASHNFNFSAYYPLTTKPTRGNNLDVLLFGNPSLRHCVTTTGTRSPQLPTSTALHHPLSTEGFPIGKGQGSSMPFISTFCPPMSTQLDFLPLHPFGPSISYHLKLRISSNAFFFVAFYPILLWNSKSIDAERILQFRFLAKPSYDQITILPELGREYGKTGSRRPLQDNSSHCSITGSRSGNIKKLQPWLENWSLGYMYSNMSYVA</sequence>
<feature type="compositionally biased region" description="Polar residues" evidence="1">
    <location>
        <begin position="180"/>
        <end position="193"/>
    </location>
</feature>
<gene>
    <name evidence="2" type="ORF">B0T20DRAFT_189648</name>
</gene>